<dbReference type="OrthoDB" id="329172at2"/>
<dbReference type="InterPro" id="IPR029060">
    <property type="entry name" value="PIN-like_dom_sf"/>
</dbReference>
<dbReference type="SUPFAM" id="SSF88723">
    <property type="entry name" value="PIN domain-like"/>
    <property type="match status" value="1"/>
</dbReference>
<organism evidence="1 2">
    <name type="scientific">Sulfuritalea hydrogenivorans sk43H</name>
    <dbReference type="NCBI Taxonomy" id="1223802"/>
    <lineage>
        <taxon>Bacteria</taxon>
        <taxon>Pseudomonadati</taxon>
        <taxon>Pseudomonadota</taxon>
        <taxon>Betaproteobacteria</taxon>
        <taxon>Nitrosomonadales</taxon>
        <taxon>Sterolibacteriaceae</taxon>
        <taxon>Sulfuritalea</taxon>
    </lineage>
</organism>
<proteinExistence type="predicted"/>
<dbReference type="Proteomes" id="UP000031637">
    <property type="component" value="Chromosome"/>
</dbReference>
<dbReference type="HOGENOM" id="CLU_147393_0_0_4"/>
<dbReference type="EMBL" id="AP012547">
    <property type="protein sequence ID" value="BAO28355.1"/>
    <property type="molecule type" value="Genomic_DNA"/>
</dbReference>
<dbReference type="STRING" id="1223802.SUTH_00541"/>
<accession>W0SC87</accession>
<protein>
    <submittedName>
        <fullName evidence="1">PilT-like protein protein</fullName>
    </submittedName>
</protein>
<name>W0SC87_9PROT</name>
<evidence type="ECO:0000313" key="2">
    <source>
        <dbReference type="Proteomes" id="UP000031637"/>
    </source>
</evidence>
<keyword evidence="2" id="KW-1185">Reference proteome</keyword>
<evidence type="ECO:0000313" key="1">
    <source>
        <dbReference type="EMBL" id="BAO28355.1"/>
    </source>
</evidence>
<dbReference type="KEGG" id="shd:SUTH_00541"/>
<dbReference type="AlphaFoldDB" id="W0SC87"/>
<gene>
    <name evidence="1" type="ORF">SUTH_00541</name>
</gene>
<dbReference type="Gene3D" id="3.40.50.1010">
    <property type="entry name" value="5'-nuclease"/>
    <property type="match status" value="1"/>
</dbReference>
<dbReference type="RefSeq" id="WP_041096892.1">
    <property type="nucleotide sequence ID" value="NZ_AP012547.1"/>
</dbReference>
<reference evidence="1 2" key="1">
    <citation type="journal article" date="2014" name="Syst. Appl. Microbiol.">
        <title>Complete genomes of freshwater sulfur oxidizers Sulfuricella denitrificans skB26 and Sulfuritalea hydrogenivorans sk43H: genetic insights into the sulfur oxidation pathway of betaproteobacteria.</title>
        <authorList>
            <person name="Watanabe T."/>
            <person name="Kojima H."/>
            <person name="Fukui M."/>
        </authorList>
    </citation>
    <scope>NUCLEOTIDE SEQUENCE [LARGE SCALE GENOMIC DNA]</scope>
    <source>
        <strain evidence="1">DSM22779</strain>
    </source>
</reference>
<sequence length="120" mass="13346">MRVLADTSVWVDYLRHKNSPILDPLNLGDVVMHDYVVGEMALGGLSQAKLAMFSRMRRCHCASHDEVMHLIAERNLAGRGLGYVDSHLLAAALIDRLRLWTLDKALQQVAHEFGCGLAAH</sequence>